<feature type="transmembrane region" description="Helical" evidence="1">
    <location>
        <begin position="32"/>
        <end position="53"/>
    </location>
</feature>
<evidence type="ECO:0000256" key="1">
    <source>
        <dbReference type="SAM" id="Phobius"/>
    </source>
</evidence>
<feature type="transmembrane region" description="Helical" evidence="1">
    <location>
        <begin position="99"/>
        <end position="118"/>
    </location>
</feature>
<evidence type="ECO:0000313" key="2">
    <source>
        <dbReference type="EMBL" id="MFB9211647.1"/>
    </source>
</evidence>
<reference evidence="2 3" key="1">
    <citation type="submission" date="2024-09" db="EMBL/GenBank/DDBJ databases">
        <authorList>
            <person name="Sun Q."/>
            <person name="Mori K."/>
        </authorList>
    </citation>
    <scope>NUCLEOTIDE SEQUENCE [LARGE SCALE GENOMIC DNA]</scope>
    <source>
        <strain evidence="2 3">CECT 7682</strain>
    </source>
</reference>
<comment type="caution">
    <text evidence="2">The sequence shown here is derived from an EMBL/GenBank/DDBJ whole genome shotgun (WGS) entry which is preliminary data.</text>
</comment>
<feature type="transmembrane region" description="Helical" evidence="1">
    <location>
        <begin position="364"/>
        <end position="381"/>
    </location>
</feature>
<feature type="transmembrane region" description="Helical" evidence="1">
    <location>
        <begin position="224"/>
        <end position="243"/>
    </location>
</feature>
<proteinExistence type="predicted"/>
<name>A0ABV5J4A0_9BACT</name>
<dbReference type="EMBL" id="JBHMEW010000052">
    <property type="protein sequence ID" value="MFB9211647.1"/>
    <property type="molecule type" value="Genomic_DNA"/>
</dbReference>
<evidence type="ECO:0000313" key="3">
    <source>
        <dbReference type="Proteomes" id="UP001589654"/>
    </source>
</evidence>
<accession>A0ABV5J4A0</accession>
<sequence length="399" mass="46020">MTQYLVIILLIAFTFYSNIRLAKKENMPKPWGIHLQLILGYHLGLSFIFYLYIMENGGDSLGYWNLSGPLADPNGDSWGDFFGPGYLFMYTLNYIPYKILNWSFLTGNLLYALVGFWAWRFLYQLAYRILPEPYTKGVFPWILLIFYFPNPHFWTAGVGKEALCFWGVAALLFVLNSPSKHYLLGLVAFLFLIMVRPYLGWILLFALGLVGLLEWRREGLRRKILSLLAIGLAIGFLPLALLYSGVENLTWQGIPELINGQLNLLSGPGVDSAVNMEAYSQPYRLFTFWFRPLFFDAYHAFSFMASCENAFYLLGLLFLLYRFQLKNWSELPFFLKFGMLVFFLISILYANILGNLGIMMRMKSFYFPIFALAMIYLSLKLPQQASPLKKSNQALLSSQ</sequence>
<keyword evidence="1" id="KW-1133">Transmembrane helix</keyword>
<keyword evidence="1" id="KW-0812">Transmembrane</keyword>
<protein>
    <recommendedName>
        <fullName evidence="4">Dolichyl-phosphate-mannose-protein mannosyltransferase</fullName>
    </recommendedName>
</protein>
<organism evidence="2 3">
    <name type="scientific">Echinicola jeungdonensis</name>
    <dbReference type="NCBI Taxonomy" id="709343"/>
    <lineage>
        <taxon>Bacteria</taxon>
        <taxon>Pseudomonadati</taxon>
        <taxon>Bacteroidota</taxon>
        <taxon>Cytophagia</taxon>
        <taxon>Cytophagales</taxon>
        <taxon>Cyclobacteriaceae</taxon>
        <taxon>Echinicola</taxon>
    </lineage>
</organism>
<keyword evidence="1" id="KW-0472">Membrane</keyword>
<feature type="transmembrane region" description="Helical" evidence="1">
    <location>
        <begin position="333"/>
        <end position="352"/>
    </location>
</feature>
<keyword evidence="3" id="KW-1185">Reference proteome</keyword>
<dbReference type="Proteomes" id="UP001589654">
    <property type="component" value="Unassembled WGS sequence"/>
</dbReference>
<feature type="transmembrane region" description="Helical" evidence="1">
    <location>
        <begin position="185"/>
        <end position="212"/>
    </location>
</feature>
<dbReference type="RefSeq" id="WP_290246279.1">
    <property type="nucleotide sequence ID" value="NZ_JAUFQT010000001.1"/>
</dbReference>
<feature type="transmembrane region" description="Helical" evidence="1">
    <location>
        <begin position="297"/>
        <end position="321"/>
    </location>
</feature>
<gene>
    <name evidence="2" type="ORF">ACFFUR_07505</name>
</gene>
<feature type="transmembrane region" description="Helical" evidence="1">
    <location>
        <begin position="162"/>
        <end position="179"/>
    </location>
</feature>
<evidence type="ECO:0008006" key="4">
    <source>
        <dbReference type="Google" id="ProtNLM"/>
    </source>
</evidence>